<protein>
    <submittedName>
        <fullName evidence="2">Uncharacterized protein</fullName>
    </submittedName>
</protein>
<evidence type="ECO:0000313" key="2">
    <source>
        <dbReference type="EMBL" id="RRT72193.1"/>
    </source>
</evidence>
<feature type="compositionally biased region" description="Basic and acidic residues" evidence="1">
    <location>
        <begin position="59"/>
        <end position="83"/>
    </location>
</feature>
<proteinExistence type="predicted"/>
<evidence type="ECO:0000313" key="3">
    <source>
        <dbReference type="Proteomes" id="UP000287651"/>
    </source>
</evidence>
<evidence type="ECO:0000256" key="1">
    <source>
        <dbReference type="SAM" id="MobiDB-lite"/>
    </source>
</evidence>
<organism evidence="2 3">
    <name type="scientific">Ensete ventricosum</name>
    <name type="common">Abyssinian banana</name>
    <name type="synonym">Musa ensete</name>
    <dbReference type="NCBI Taxonomy" id="4639"/>
    <lineage>
        <taxon>Eukaryota</taxon>
        <taxon>Viridiplantae</taxon>
        <taxon>Streptophyta</taxon>
        <taxon>Embryophyta</taxon>
        <taxon>Tracheophyta</taxon>
        <taxon>Spermatophyta</taxon>
        <taxon>Magnoliopsida</taxon>
        <taxon>Liliopsida</taxon>
        <taxon>Zingiberales</taxon>
        <taxon>Musaceae</taxon>
        <taxon>Ensete</taxon>
    </lineage>
</organism>
<sequence length="92" mass="10125">MTGGEAQCTVPSDVAQSPSNLKDQKGSYDSRARTTRDMLLHGMDSCRRTPTTLNILAEDPVKRDDKESDHEMKEKAPGRHDVPNRATSSSLP</sequence>
<dbReference type="AlphaFoldDB" id="A0A427A7L2"/>
<dbReference type="Proteomes" id="UP000287651">
    <property type="component" value="Unassembled WGS sequence"/>
</dbReference>
<accession>A0A427A7L2</accession>
<name>A0A427A7L2_ENSVE</name>
<feature type="compositionally biased region" description="Basic and acidic residues" evidence="1">
    <location>
        <begin position="22"/>
        <end position="34"/>
    </location>
</feature>
<feature type="region of interest" description="Disordered" evidence="1">
    <location>
        <begin position="1"/>
        <end position="34"/>
    </location>
</feature>
<comment type="caution">
    <text evidence="2">The sequence shown here is derived from an EMBL/GenBank/DDBJ whole genome shotgun (WGS) entry which is preliminary data.</text>
</comment>
<reference evidence="2 3" key="1">
    <citation type="journal article" date="2014" name="Agronomy (Basel)">
        <title>A Draft Genome Sequence for Ensete ventricosum, the Drought-Tolerant Tree Against Hunger.</title>
        <authorList>
            <person name="Harrison J."/>
            <person name="Moore K.A."/>
            <person name="Paszkiewicz K."/>
            <person name="Jones T."/>
            <person name="Grant M."/>
            <person name="Ambacheew D."/>
            <person name="Muzemil S."/>
            <person name="Studholme D.J."/>
        </authorList>
    </citation>
    <scope>NUCLEOTIDE SEQUENCE [LARGE SCALE GENOMIC DNA]</scope>
</reference>
<dbReference type="EMBL" id="AMZH03003479">
    <property type="protein sequence ID" value="RRT72193.1"/>
    <property type="molecule type" value="Genomic_DNA"/>
</dbReference>
<feature type="region of interest" description="Disordered" evidence="1">
    <location>
        <begin position="49"/>
        <end position="92"/>
    </location>
</feature>
<gene>
    <name evidence="2" type="ORF">B296_00010327</name>
</gene>